<dbReference type="CDD" id="cd17416">
    <property type="entry name" value="MFS_NPF1_2"/>
    <property type="match status" value="1"/>
</dbReference>
<comment type="caution">
    <text evidence="7">The sequence shown here is derived from an EMBL/GenBank/DDBJ whole genome shotgun (WGS) entry which is preliminary data.</text>
</comment>
<feature type="transmembrane region" description="Helical" evidence="6">
    <location>
        <begin position="348"/>
        <end position="374"/>
    </location>
</feature>
<dbReference type="InterPro" id="IPR000109">
    <property type="entry name" value="POT_fam"/>
</dbReference>
<protein>
    <submittedName>
        <fullName evidence="7">Uncharacterized protein</fullName>
    </submittedName>
</protein>
<keyword evidence="5 6" id="KW-0472">Membrane</keyword>
<evidence type="ECO:0000256" key="6">
    <source>
        <dbReference type="SAM" id="Phobius"/>
    </source>
</evidence>
<keyword evidence="8" id="KW-1185">Reference proteome</keyword>
<dbReference type="SUPFAM" id="SSF103473">
    <property type="entry name" value="MFS general substrate transporter"/>
    <property type="match status" value="1"/>
</dbReference>
<feature type="transmembrane region" description="Helical" evidence="6">
    <location>
        <begin position="549"/>
        <end position="567"/>
    </location>
</feature>
<evidence type="ECO:0000256" key="1">
    <source>
        <dbReference type="ARBA" id="ARBA00004141"/>
    </source>
</evidence>
<evidence type="ECO:0000256" key="5">
    <source>
        <dbReference type="ARBA" id="ARBA00023136"/>
    </source>
</evidence>
<dbReference type="AlphaFoldDB" id="A0A835E762"/>
<dbReference type="GO" id="GO:0016020">
    <property type="term" value="C:membrane"/>
    <property type="evidence" value="ECO:0007669"/>
    <property type="project" value="UniProtKB-SubCell"/>
</dbReference>
<dbReference type="GO" id="GO:0022857">
    <property type="term" value="F:transmembrane transporter activity"/>
    <property type="evidence" value="ECO:0007669"/>
    <property type="project" value="InterPro"/>
</dbReference>
<keyword evidence="3 6" id="KW-0812">Transmembrane</keyword>
<keyword evidence="4 6" id="KW-1133">Transmembrane helix</keyword>
<reference evidence="7" key="1">
    <citation type="submission" date="2020-07" db="EMBL/GenBank/DDBJ databases">
        <title>Genome sequence and genetic diversity analysis of an under-domesticated orphan crop, white fonio (Digitaria exilis).</title>
        <authorList>
            <person name="Bennetzen J.L."/>
            <person name="Chen S."/>
            <person name="Ma X."/>
            <person name="Wang X."/>
            <person name="Yssel A.E.J."/>
            <person name="Chaluvadi S.R."/>
            <person name="Johnson M."/>
            <person name="Gangashetty P."/>
            <person name="Hamidou F."/>
            <person name="Sanogo M.D."/>
            <person name="Zwaenepoel A."/>
            <person name="Wallace J."/>
            <person name="Van De Peer Y."/>
            <person name="Van Deynze A."/>
        </authorList>
    </citation>
    <scope>NUCLEOTIDE SEQUENCE</scope>
    <source>
        <tissue evidence="7">Leaves</tissue>
    </source>
</reference>
<comment type="subcellular location">
    <subcellularLocation>
        <location evidence="1">Membrane</location>
        <topology evidence="1">Multi-pass membrane protein</topology>
    </subcellularLocation>
</comment>
<dbReference type="OrthoDB" id="8904098at2759"/>
<evidence type="ECO:0000313" key="8">
    <source>
        <dbReference type="Proteomes" id="UP000636709"/>
    </source>
</evidence>
<feature type="transmembrane region" description="Helical" evidence="6">
    <location>
        <begin position="467"/>
        <end position="490"/>
    </location>
</feature>
<feature type="transmembrane region" description="Helical" evidence="6">
    <location>
        <begin position="103"/>
        <end position="126"/>
    </location>
</feature>
<dbReference type="Gene3D" id="1.20.1250.20">
    <property type="entry name" value="MFS general substrate transporter like domains"/>
    <property type="match status" value="1"/>
</dbReference>
<feature type="transmembrane region" description="Helical" evidence="6">
    <location>
        <begin position="194"/>
        <end position="214"/>
    </location>
</feature>
<dbReference type="PANTHER" id="PTHR11654">
    <property type="entry name" value="OLIGOPEPTIDE TRANSPORTER-RELATED"/>
    <property type="match status" value="1"/>
</dbReference>
<gene>
    <name evidence="7" type="ORF">HU200_054290</name>
</gene>
<feature type="transmembrane region" description="Helical" evidence="6">
    <location>
        <begin position="146"/>
        <end position="166"/>
    </location>
</feature>
<evidence type="ECO:0000256" key="4">
    <source>
        <dbReference type="ARBA" id="ARBA00022989"/>
    </source>
</evidence>
<feature type="transmembrane region" description="Helical" evidence="6">
    <location>
        <begin position="220"/>
        <end position="248"/>
    </location>
</feature>
<evidence type="ECO:0000313" key="7">
    <source>
        <dbReference type="EMBL" id="KAF8664970.1"/>
    </source>
</evidence>
<organism evidence="7 8">
    <name type="scientific">Digitaria exilis</name>
    <dbReference type="NCBI Taxonomy" id="1010633"/>
    <lineage>
        <taxon>Eukaryota</taxon>
        <taxon>Viridiplantae</taxon>
        <taxon>Streptophyta</taxon>
        <taxon>Embryophyta</taxon>
        <taxon>Tracheophyta</taxon>
        <taxon>Spermatophyta</taxon>
        <taxon>Magnoliopsida</taxon>
        <taxon>Liliopsida</taxon>
        <taxon>Poales</taxon>
        <taxon>Poaceae</taxon>
        <taxon>PACMAD clade</taxon>
        <taxon>Panicoideae</taxon>
        <taxon>Panicodae</taxon>
        <taxon>Paniceae</taxon>
        <taxon>Anthephorinae</taxon>
        <taxon>Digitaria</taxon>
    </lineage>
</organism>
<sequence>MAAAVEEGGQAKQIDHAKEQVVATRKKKKQGWKCMPFIIANETFEKAASFGLALNLTTYLVKRFNIEQIQATNITNVFSGTLNFAPLLGAFISDSYLGRFKTLSYGCFATLLGILGVTLTALLPALKPEICSQTSRLGGNCNTPSPLQLGVLYLSLVLLTIGGGAVRPCSLPFGVDQFDQTDEKSRKGLNRYYNWYYSTSTAALVFSATILIYIQTNISWAIGFAISTFFMFFAIIIFFAGAGLGLYVHVPPEGSIFSGIAQVFVASFKKRRLKLPCSQDINEQESMLYNLPTRGNRIFRLPLTSQFRFLNKGAIMRDGDINDDGSARNTWELCSIQQIEEVKCLIRIIPICFSGVLCFVALTQIYTFIILQAFTMDSHLGPHFEIPAGSVSSISLISLTVFIPIYDIFMVPLARKLTGIEGGITLLQRQGVGLVLSIISMVVAGLVEHKRRNSALSNGGTSPMTVLWLAPQLVIMGIAEAFIAVGHIEFYNKQFPEHMQTLAGSLFSCVMGAANYLSIALVNITRKVTSRHGHTSWLTDNINNGKLDYYYYLIAILGVLNLFYFLVCSHYYQYKAMSLYDEESIKRHVKEEATTEIKIDTGAASK</sequence>
<evidence type="ECO:0000256" key="2">
    <source>
        <dbReference type="ARBA" id="ARBA00005982"/>
    </source>
</evidence>
<dbReference type="EMBL" id="JACEFO010002346">
    <property type="protein sequence ID" value="KAF8664970.1"/>
    <property type="molecule type" value="Genomic_DNA"/>
</dbReference>
<accession>A0A835E762</accession>
<evidence type="ECO:0000256" key="3">
    <source>
        <dbReference type="ARBA" id="ARBA00022692"/>
    </source>
</evidence>
<comment type="similarity">
    <text evidence="2">Belongs to the major facilitator superfamily. Proton-dependent oligopeptide transporter (POT/PTR) (TC 2.A.17) family.</text>
</comment>
<proteinExistence type="inferred from homology"/>
<feature type="transmembrane region" description="Helical" evidence="6">
    <location>
        <begin position="502"/>
        <end position="524"/>
    </location>
</feature>
<dbReference type="Proteomes" id="UP000636709">
    <property type="component" value="Unassembled WGS sequence"/>
</dbReference>
<dbReference type="Pfam" id="PF00854">
    <property type="entry name" value="PTR2"/>
    <property type="match status" value="1"/>
</dbReference>
<feature type="transmembrane region" description="Helical" evidence="6">
    <location>
        <begin position="426"/>
        <end position="447"/>
    </location>
</feature>
<feature type="transmembrane region" description="Helical" evidence="6">
    <location>
        <begin position="394"/>
        <end position="414"/>
    </location>
</feature>
<name>A0A835E762_9POAL</name>
<dbReference type="InterPro" id="IPR036259">
    <property type="entry name" value="MFS_trans_sf"/>
</dbReference>